<evidence type="ECO:0000256" key="4">
    <source>
        <dbReference type="ARBA" id="ARBA00022741"/>
    </source>
</evidence>
<dbReference type="SUPFAM" id="SSF55021">
    <property type="entry name" value="ACT-like"/>
    <property type="match status" value="1"/>
</dbReference>
<dbReference type="PROSITE" id="PS00675">
    <property type="entry name" value="SIGMA54_INTERACT_1"/>
    <property type="match status" value="1"/>
</dbReference>
<evidence type="ECO:0000256" key="6">
    <source>
        <dbReference type="ARBA" id="ARBA00022840"/>
    </source>
</evidence>
<dbReference type="InterPro" id="IPR030828">
    <property type="entry name" value="HTH_TyrR"/>
</dbReference>
<dbReference type="GO" id="GO:0005524">
    <property type="term" value="F:ATP binding"/>
    <property type="evidence" value="ECO:0007669"/>
    <property type="project" value="UniProtKB-KW"/>
</dbReference>
<dbReference type="KEGG" id="fcl:A4G17_08710"/>
<dbReference type="FunFam" id="3.40.50.300:FF:000006">
    <property type="entry name" value="DNA-binding transcriptional regulator NtrC"/>
    <property type="match status" value="1"/>
</dbReference>
<dbReference type="Gene3D" id="1.10.8.60">
    <property type="match status" value="1"/>
</dbReference>
<name>A0AAE6X620_9PAST</name>
<dbReference type="InterPro" id="IPR058031">
    <property type="entry name" value="AAA_lid_NorR"/>
</dbReference>
<keyword evidence="3" id="KW-0678">Repressor</keyword>
<feature type="domain" description="Sigma-54 factor interaction" evidence="12">
    <location>
        <begin position="231"/>
        <end position="455"/>
    </location>
</feature>
<evidence type="ECO:0000256" key="11">
    <source>
        <dbReference type="ARBA" id="ARBA00029500"/>
    </source>
</evidence>
<evidence type="ECO:0000313" key="15">
    <source>
        <dbReference type="EMBL" id="RPE96036.1"/>
    </source>
</evidence>
<dbReference type="InterPro" id="IPR003593">
    <property type="entry name" value="AAA+_ATPase"/>
</dbReference>
<keyword evidence="16" id="KW-1185">Reference proteome</keyword>
<dbReference type="InterPro" id="IPR002912">
    <property type="entry name" value="ACT_dom"/>
</dbReference>
<keyword evidence="10" id="KW-0804">Transcription</keyword>
<evidence type="ECO:0000259" key="13">
    <source>
        <dbReference type="PROSITE" id="PS51671"/>
    </source>
</evidence>
<dbReference type="Gene3D" id="3.40.50.300">
    <property type="entry name" value="P-loop containing nucleotide triphosphate hydrolases"/>
    <property type="match status" value="1"/>
</dbReference>
<dbReference type="GO" id="GO:0006355">
    <property type="term" value="P:regulation of DNA-templated transcription"/>
    <property type="evidence" value="ECO:0007669"/>
    <property type="project" value="InterPro"/>
</dbReference>
<dbReference type="NCBIfam" id="TIGR04381">
    <property type="entry name" value="HTH_TypR"/>
    <property type="match status" value="1"/>
</dbReference>
<dbReference type="EMBL" id="CP015029">
    <property type="protein sequence ID" value="QIM65515.1"/>
    <property type="molecule type" value="Genomic_DNA"/>
</dbReference>
<evidence type="ECO:0000313" key="17">
    <source>
        <dbReference type="Proteomes" id="UP000502287"/>
    </source>
</evidence>
<evidence type="ECO:0000259" key="12">
    <source>
        <dbReference type="PROSITE" id="PS50045"/>
    </source>
</evidence>
<keyword evidence="8" id="KW-0238">DNA-binding</keyword>
<evidence type="ECO:0000313" key="16">
    <source>
        <dbReference type="Proteomes" id="UP000276901"/>
    </source>
</evidence>
<keyword evidence="4" id="KW-0547">Nucleotide-binding</keyword>
<keyword evidence="7" id="KW-0805">Transcription regulation</keyword>
<dbReference type="AlphaFoldDB" id="A0AAE6X620"/>
<dbReference type="PANTHER" id="PTHR32071">
    <property type="entry name" value="TRANSCRIPTIONAL REGULATORY PROTEIN"/>
    <property type="match status" value="1"/>
</dbReference>
<keyword evidence="6" id="KW-0067">ATP-binding</keyword>
<evidence type="ECO:0000256" key="3">
    <source>
        <dbReference type="ARBA" id="ARBA00022491"/>
    </source>
</evidence>
<evidence type="ECO:0000313" key="14">
    <source>
        <dbReference type="EMBL" id="QIM65515.1"/>
    </source>
</evidence>
<dbReference type="SUPFAM" id="SSF46689">
    <property type="entry name" value="Homeodomain-like"/>
    <property type="match status" value="1"/>
</dbReference>
<evidence type="ECO:0000256" key="10">
    <source>
        <dbReference type="ARBA" id="ARBA00023163"/>
    </source>
</evidence>
<dbReference type="InterPro" id="IPR002078">
    <property type="entry name" value="Sigma_54_int"/>
</dbReference>
<dbReference type="CDD" id="cd00009">
    <property type="entry name" value="AAA"/>
    <property type="match status" value="1"/>
</dbReference>
<dbReference type="PANTHER" id="PTHR32071:SF3">
    <property type="entry name" value="HTH-TYPE TRANSCRIPTIONAL REGULATORY PROTEIN TYRR"/>
    <property type="match status" value="1"/>
</dbReference>
<dbReference type="InterPro" id="IPR045865">
    <property type="entry name" value="ACT-like_dom_sf"/>
</dbReference>
<dbReference type="SUPFAM" id="SSF52540">
    <property type="entry name" value="P-loop containing nucleoside triphosphate hydrolases"/>
    <property type="match status" value="1"/>
</dbReference>
<dbReference type="Gene3D" id="3.30.450.20">
    <property type="entry name" value="PAS domain"/>
    <property type="match status" value="1"/>
</dbReference>
<keyword evidence="2" id="KW-0963">Cytoplasm</keyword>
<dbReference type="InterPro" id="IPR009057">
    <property type="entry name" value="Homeodomain-like_sf"/>
</dbReference>
<comment type="subcellular location">
    <subcellularLocation>
        <location evidence="1">Cytoplasm</location>
    </subcellularLocation>
</comment>
<accession>A0AAE6X620</accession>
<evidence type="ECO:0000256" key="8">
    <source>
        <dbReference type="ARBA" id="ARBA00023125"/>
    </source>
</evidence>
<organism evidence="14 17">
    <name type="scientific">Frederiksenia canicola</name>
    <dbReference type="NCBI Taxonomy" id="123824"/>
    <lineage>
        <taxon>Bacteria</taxon>
        <taxon>Pseudomonadati</taxon>
        <taxon>Pseudomonadota</taxon>
        <taxon>Gammaproteobacteria</taxon>
        <taxon>Pasteurellales</taxon>
        <taxon>Pasteurellaceae</taxon>
        <taxon>Frederiksenia</taxon>
    </lineage>
</organism>
<sequence length="534" mass="60195">MRVAVDCVERIGVAEDILSLLVAHGINLEGIELQKLPDDKGIVYLRTEMVDEAVQMQLQKAIRKIAGVTKVQTIHHLPQERKNLELQAVLEALPNPVLSLDLQGRIEFANQQAINTLLPSYKNTLPKRKQEGLQSLVGIPLNDILVNLNKTKWYAAFLEQGAVAQRSTLQPISYPIQFNSQMWRIDLLPIELWETSQNLPLGYVVALQSQQAMQIDLHQFMAHQNSDFDGIIAKSAKMRQAVEQAKKFAMLKAPLLIQGETGTGKDLFAQACHQFSFRRDEKFVAINCAGLPESDAESEMFGSHSPERETVGFFEYANGGTVLLDNVSELSLEMQAKLLRFLNDGVFRRVGEDREIEVDVRVICTSQKPLSQLVAEGKVREDLYHRLNVLILNLPPLRERQGDLPLLVEHFVSQISLQLGISKPSYDEQFIRTLQGYHWAGNLRELYNAIYRGCSLAGSQLRVEDLDLPDEMVVDLPTAANVEQATLDELVNNFEASLLRRFYAEYPSTRKLAQRLGVSHTAIANKLRQHGINK</sequence>
<evidence type="ECO:0000256" key="7">
    <source>
        <dbReference type="ARBA" id="ARBA00023015"/>
    </source>
</evidence>
<reference evidence="14 17" key="1">
    <citation type="submission" date="2016-03" db="EMBL/GenBank/DDBJ databases">
        <authorList>
            <person name="Hansen M.J."/>
            <person name="Bojesen A.M."/>
            <person name="Planet P."/>
        </authorList>
    </citation>
    <scope>NUCLEOTIDE SEQUENCE [LARGE SCALE GENOMIC DNA]</scope>
    <source>
        <strain evidence="14 17">HPA 21</strain>
    </source>
</reference>
<dbReference type="SMART" id="SM00382">
    <property type="entry name" value="AAA"/>
    <property type="match status" value="1"/>
</dbReference>
<feature type="domain" description="ACT" evidence="13">
    <location>
        <begin position="2"/>
        <end position="76"/>
    </location>
</feature>
<dbReference type="Proteomes" id="UP000502287">
    <property type="component" value="Chromosome"/>
</dbReference>
<dbReference type="Gene3D" id="1.10.10.60">
    <property type="entry name" value="Homeodomain-like"/>
    <property type="match status" value="1"/>
</dbReference>
<protein>
    <recommendedName>
        <fullName evidence="11">HTH-type transcriptional regulatory protein TyrR</fullName>
    </recommendedName>
</protein>
<dbReference type="InterPro" id="IPR027417">
    <property type="entry name" value="P-loop_NTPase"/>
</dbReference>
<proteinExistence type="predicted"/>
<dbReference type="Pfam" id="PF25601">
    <property type="entry name" value="AAA_lid_14"/>
    <property type="match status" value="1"/>
</dbReference>
<reference evidence="15 16" key="2">
    <citation type="submission" date="2018-11" db="EMBL/GenBank/DDBJ databases">
        <title>Genomic Encyclopedia of Type Strains, Phase IV (KMG-IV): sequencing the most valuable type-strain genomes for metagenomic binning, comparative biology and taxonomic classification.</title>
        <authorList>
            <person name="Goeker M."/>
        </authorList>
    </citation>
    <scope>NUCLEOTIDE SEQUENCE [LARGE SCALE GENOMIC DNA]</scope>
    <source>
        <strain evidence="15 16">DSM 25797</strain>
    </source>
</reference>
<evidence type="ECO:0000256" key="9">
    <source>
        <dbReference type="ARBA" id="ARBA00023159"/>
    </source>
</evidence>
<dbReference type="EMBL" id="RKQT01000001">
    <property type="protein sequence ID" value="RPE96036.1"/>
    <property type="molecule type" value="Genomic_DNA"/>
</dbReference>
<dbReference type="Gene3D" id="3.30.70.260">
    <property type="match status" value="1"/>
</dbReference>
<dbReference type="Pfam" id="PF00158">
    <property type="entry name" value="Sigma54_activat"/>
    <property type="match status" value="1"/>
</dbReference>
<dbReference type="Proteomes" id="UP000276901">
    <property type="component" value="Unassembled WGS sequence"/>
</dbReference>
<keyword evidence="5" id="KW-0058">Aromatic hydrocarbons catabolism</keyword>
<evidence type="ECO:0000256" key="1">
    <source>
        <dbReference type="ARBA" id="ARBA00004496"/>
    </source>
</evidence>
<dbReference type="GO" id="GO:0005737">
    <property type="term" value="C:cytoplasm"/>
    <property type="evidence" value="ECO:0007669"/>
    <property type="project" value="UniProtKB-SubCell"/>
</dbReference>
<dbReference type="Pfam" id="PF18024">
    <property type="entry name" value="HTH_50"/>
    <property type="match status" value="1"/>
</dbReference>
<dbReference type="GO" id="GO:0003677">
    <property type="term" value="F:DNA binding"/>
    <property type="evidence" value="ECO:0007669"/>
    <property type="project" value="UniProtKB-KW"/>
</dbReference>
<evidence type="ECO:0000256" key="5">
    <source>
        <dbReference type="ARBA" id="ARBA00022797"/>
    </source>
</evidence>
<dbReference type="PROSITE" id="PS51671">
    <property type="entry name" value="ACT"/>
    <property type="match status" value="1"/>
</dbReference>
<evidence type="ECO:0000256" key="2">
    <source>
        <dbReference type="ARBA" id="ARBA00022490"/>
    </source>
</evidence>
<dbReference type="PROSITE" id="PS50045">
    <property type="entry name" value="SIGMA54_INTERACT_4"/>
    <property type="match status" value="1"/>
</dbReference>
<gene>
    <name evidence="14" type="ORF">A4G17_08710</name>
    <name evidence="15" type="ORF">EDC49_0417</name>
</gene>
<keyword evidence="9" id="KW-0010">Activator</keyword>
<dbReference type="InterPro" id="IPR025662">
    <property type="entry name" value="Sigma_54_int_dom_ATP-bd_1"/>
</dbReference>